<dbReference type="SUPFAM" id="SSF54768">
    <property type="entry name" value="dsRNA-binding domain-like"/>
    <property type="match status" value="2"/>
</dbReference>
<protein>
    <submittedName>
        <fullName evidence="5">Double-stranded RNA-binding</fullName>
    </submittedName>
</protein>
<dbReference type="EMBL" id="PKPP01000009">
    <property type="protein sequence ID" value="PWA99682.1"/>
    <property type="molecule type" value="Genomic_DNA"/>
</dbReference>
<dbReference type="Pfam" id="PF00035">
    <property type="entry name" value="dsrm"/>
    <property type="match status" value="1"/>
</dbReference>
<comment type="caution">
    <text evidence="5">The sequence shown here is derived from an EMBL/GenBank/DDBJ whole genome shotgun (WGS) entry which is preliminary data.</text>
</comment>
<dbReference type="OrthoDB" id="5988181at2759"/>
<sequence>METLVHSQPQSLTGAMPPENSSLSFAAGTKPHLYYKCLLTQYAQKLRKSPPVYQTRNEGLAHIPKYRSTVFFDGATYTSSNTFQHLKTAEMDVSRIAYFDVRQKSKTEAMNLIRENKMFCKSVMAEYADKINREKPKYTTTQLAGLIPVFRSTMLFNGVNYQGDGCKSKREAEQLVASAVILSYLDSESGNDMVEIINSKFRPLVELKKQPLIAAITPAIPVVTQPRVPEVSVQKVDSTAVSIATQAPIPKVSVEAITPTVPVVTQPHVPEVPIQEVSTAVLVAAQTPIPKVSVEGISPTVPVETQGGIPKVSIQEVPTAVAVATQSSVLEDAVKGITPAVHVVTQPHIPKVSIHEASPAVTVVPQIQTPIPEVSVEAITPAIPVVTQPPCLGLPVEPINPAVPVVTQPKIPKVEEDSEYPPVNQTLERKRSRRSRKKANKKMKLEAQMSGQPSS</sequence>
<dbReference type="PANTHER" id="PTHR46031">
    <property type="match status" value="1"/>
</dbReference>
<feature type="domain" description="DRBM" evidence="4">
    <location>
        <begin position="35"/>
        <end position="102"/>
    </location>
</feature>
<accession>A0A2U1QNX9</accession>
<feature type="compositionally biased region" description="Basic residues" evidence="3">
    <location>
        <begin position="430"/>
        <end position="442"/>
    </location>
</feature>
<evidence type="ECO:0000256" key="3">
    <source>
        <dbReference type="SAM" id="MobiDB-lite"/>
    </source>
</evidence>
<name>A0A2U1QNX9_ARTAN</name>
<feature type="region of interest" description="Disordered" evidence="3">
    <location>
        <begin position="411"/>
        <end position="455"/>
    </location>
</feature>
<keyword evidence="2" id="KW-0694">RNA-binding</keyword>
<feature type="domain" description="DRBM" evidence="4">
    <location>
        <begin position="120"/>
        <end position="185"/>
    </location>
</feature>
<dbReference type="InterPro" id="IPR014720">
    <property type="entry name" value="dsRBD_dom"/>
</dbReference>
<dbReference type="CDD" id="cd00048">
    <property type="entry name" value="DSRM_SF"/>
    <property type="match status" value="1"/>
</dbReference>
<dbReference type="Proteomes" id="UP000245207">
    <property type="component" value="Unassembled WGS sequence"/>
</dbReference>
<keyword evidence="1" id="KW-0677">Repeat</keyword>
<proteinExistence type="predicted"/>
<gene>
    <name evidence="5" type="ORF">CTI12_AA002120</name>
</gene>
<dbReference type="GO" id="GO:0003723">
    <property type="term" value="F:RNA binding"/>
    <property type="evidence" value="ECO:0007669"/>
    <property type="project" value="UniProtKB-KW"/>
</dbReference>
<evidence type="ECO:0000256" key="2">
    <source>
        <dbReference type="ARBA" id="ARBA00022884"/>
    </source>
</evidence>
<evidence type="ECO:0000256" key="1">
    <source>
        <dbReference type="ARBA" id="ARBA00022737"/>
    </source>
</evidence>
<dbReference type="STRING" id="35608.A0A2U1QNX9"/>
<evidence type="ECO:0000313" key="5">
    <source>
        <dbReference type="EMBL" id="PWA99682.1"/>
    </source>
</evidence>
<dbReference type="PANTHER" id="PTHR46031:SF37">
    <property type="entry name" value="DRBM DOMAIN-CONTAINING PROTEIN"/>
    <property type="match status" value="1"/>
</dbReference>
<keyword evidence="6" id="KW-1185">Reference proteome</keyword>
<dbReference type="AlphaFoldDB" id="A0A2U1QNX9"/>
<dbReference type="Gene3D" id="3.30.160.20">
    <property type="match status" value="2"/>
</dbReference>
<reference evidence="5 6" key="1">
    <citation type="journal article" date="2018" name="Mol. Plant">
        <title>The genome of Artemisia annua provides insight into the evolution of Asteraceae family and artemisinin biosynthesis.</title>
        <authorList>
            <person name="Shen Q."/>
            <person name="Zhang L."/>
            <person name="Liao Z."/>
            <person name="Wang S."/>
            <person name="Yan T."/>
            <person name="Shi P."/>
            <person name="Liu M."/>
            <person name="Fu X."/>
            <person name="Pan Q."/>
            <person name="Wang Y."/>
            <person name="Lv Z."/>
            <person name="Lu X."/>
            <person name="Zhang F."/>
            <person name="Jiang W."/>
            <person name="Ma Y."/>
            <person name="Chen M."/>
            <person name="Hao X."/>
            <person name="Li L."/>
            <person name="Tang Y."/>
            <person name="Lv G."/>
            <person name="Zhou Y."/>
            <person name="Sun X."/>
            <person name="Brodelius P.E."/>
            <person name="Rose J.K.C."/>
            <person name="Tang K."/>
        </authorList>
    </citation>
    <scope>NUCLEOTIDE SEQUENCE [LARGE SCALE GENOMIC DNA]</scope>
    <source>
        <strain evidence="6">cv. Huhao1</strain>
        <tissue evidence="5">Leaf</tissue>
    </source>
</reference>
<evidence type="ECO:0000313" key="6">
    <source>
        <dbReference type="Proteomes" id="UP000245207"/>
    </source>
</evidence>
<dbReference type="SMART" id="SM00358">
    <property type="entry name" value="DSRM"/>
    <property type="match status" value="2"/>
</dbReference>
<organism evidence="5 6">
    <name type="scientific">Artemisia annua</name>
    <name type="common">Sweet wormwood</name>
    <dbReference type="NCBI Taxonomy" id="35608"/>
    <lineage>
        <taxon>Eukaryota</taxon>
        <taxon>Viridiplantae</taxon>
        <taxon>Streptophyta</taxon>
        <taxon>Embryophyta</taxon>
        <taxon>Tracheophyta</taxon>
        <taxon>Spermatophyta</taxon>
        <taxon>Magnoliopsida</taxon>
        <taxon>eudicotyledons</taxon>
        <taxon>Gunneridae</taxon>
        <taxon>Pentapetalae</taxon>
        <taxon>asterids</taxon>
        <taxon>campanulids</taxon>
        <taxon>Asterales</taxon>
        <taxon>Asteraceae</taxon>
        <taxon>Asteroideae</taxon>
        <taxon>Anthemideae</taxon>
        <taxon>Artemisiinae</taxon>
        <taxon>Artemisia</taxon>
    </lineage>
</organism>
<evidence type="ECO:0000259" key="4">
    <source>
        <dbReference type="SMART" id="SM00358"/>
    </source>
</evidence>